<evidence type="ECO:0000256" key="5">
    <source>
        <dbReference type="SAM" id="MobiDB-lite"/>
    </source>
</evidence>
<evidence type="ECO:0000256" key="3">
    <source>
        <dbReference type="ARBA" id="ARBA00023054"/>
    </source>
</evidence>
<reference evidence="6 8" key="1">
    <citation type="submission" date="2013-08" db="EMBL/GenBank/DDBJ databases">
        <title>Gene expansion shapes genome architecture in the human pathogen Lichtheimia corymbifera: an evolutionary genomics analysis in the ancient terrestrial Mucorales (Mucoromycotina).</title>
        <authorList>
            <person name="Schwartze V.U."/>
            <person name="Winter S."/>
            <person name="Shelest E."/>
            <person name="Marcet-Houben M."/>
            <person name="Horn F."/>
            <person name="Wehner S."/>
            <person name="Hoffmann K."/>
            <person name="Riege K."/>
            <person name="Sammeth M."/>
            <person name="Nowrousian M."/>
            <person name="Valiante V."/>
            <person name="Linde J."/>
            <person name="Jacobsen I.D."/>
            <person name="Marz M."/>
            <person name="Brakhage A.A."/>
            <person name="Gabaldon T."/>
            <person name="Bocker S."/>
            <person name="Voigt K."/>
        </authorList>
    </citation>
    <scope>NUCLEOTIDE SEQUENCE [LARGE SCALE GENOMIC DNA]</scope>
    <source>
        <strain evidence="6">FSU 9682</strain>
        <strain evidence="8">JMRC:FSU:9682</strain>
    </source>
</reference>
<dbReference type="EMBL" id="CBTN010000026">
    <property type="protein sequence ID" value="CDH54871.1"/>
    <property type="molecule type" value="Genomic_DNA"/>
</dbReference>
<evidence type="ECO:0000313" key="8">
    <source>
        <dbReference type="Proteomes" id="UP000027586"/>
    </source>
</evidence>
<keyword evidence="3 4" id="KW-0175">Coiled coil</keyword>
<dbReference type="STRING" id="1263082.A0A068S0U3"/>
<evidence type="ECO:0000313" key="7">
    <source>
        <dbReference type="EMBL" id="CDH59620.1"/>
    </source>
</evidence>
<protein>
    <recommendedName>
        <fullName evidence="2">Autophagy-related protein 14</fullName>
    </recommendedName>
</protein>
<accession>A0A068S0U3</accession>
<feature type="region of interest" description="Disordered" evidence="5">
    <location>
        <begin position="496"/>
        <end position="536"/>
    </location>
</feature>
<dbReference type="Proteomes" id="UP000027586">
    <property type="component" value="Unassembled WGS sequence"/>
</dbReference>
<sequence length="536" mass="61349">MPDIGSAEIFQQISSHQFPSALLLTFYLRRPTMECHYCQTIQRKLYCQNCLQEKLHNHVVELTPLTTDRTNLVSQANDYISTTSHIRGLLQEKNKRITIIKEATSECRRINEECSQARQRIQQLRAEIQQRRNKMTMIEKSHSETEMTDYAKEIQQTKRKWYRVHKMTVSARRVLVHEIVSLFEFKPGVVEDRSAEAERGQHNAPSISPTTMATALPFAPIKDKSQHSEDLYICGVTLPARTIDVSKYSKEELNASIGLLIHILGLIVRYLGIKLPNPIFYKSVHPYVRYNSEKQRHSTKIPLFLDDKNFRRFTIGMAMLNYNIAYLCYTQGVEIPLSQVTNALQALMECCRSPRIGIRSHVTIYQGIPSMDDFPLEFHQVLRMTALRYRSGLSSGLSKELVFYDLLNNGGFDSTGKMGLTDDWYFYDGLLDNDEEDDIQDDEVVDDQVDESTSERWNLVDVMPSFGRPNGESESIFQFGATMIGMMESLGGRTVMGSIAGTTSEPNASASPSSSQYPSPQRRQDYHTKHGVKRYM</sequence>
<dbReference type="OrthoDB" id="16772at2759"/>
<evidence type="ECO:0000256" key="2">
    <source>
        <dbReference type="ARBA" id="ARBA00013807"/>
    </source>
</evidence>
<dbReference type="VEuPathDB" id="FungiDB:LCOR_06084.1"/>
<comment type="similarity">
    <text evidence="1">Belongs to the ATG14 family.</text>
</comment>
<dbReference type="GO" id="GO:0005768">
    <property type="term" value="C:endosome"/>
    <property type="evidence" value="ECO:0007669"/>
    <property type="project" value="TreeGrafter"/>
</dbReference>
<dbReference type="Pfam" id="PF10186">
    <property type="entry name" value="ATG14"/>
    <property type="match status" value="1"/>
</dbReference>
<gene>
    <name evidence="6" type="ORF">LCOR_06084.1</name>
    <name evidence="7" type="ORF">LCOR_10427.1</name>
</gene>
<dbReference type="PANTHER" id="PTHR15157:SF13">
    <property type="entry name" value="AUTOPHAGY-RELATED PROTEIN 14"/>
    <property type="match status" value="1"/>
</dbReference>
<dbReference type="GO" id="GO:0000323">
    <property type="term" value="C:lytic vacuole"/>
    <property type="evidence" value="ECO:0007669"/>
    <property type="project" value="TreeGrafter"/>
</dbReference>
<name>A0A068S0U3_9FUNG</name>
<dbReference type="AlphaFoldDB" id="A0A068S0U3"/>
<proteinExistence type="inferred from homology"/>
<evidence type="ECO:0000256" key="4">
    <source>
        <dbReference type="SAM" id="Coils"/>
    </source>
</evidence>
<feature type="coiled-coil region" evidence="4">
    <location>
        <begin position="100"/>
        <end position="141"/>
    </location>
</feature>
<feature type="compositionally biased region" description="Low complexity" evidence="5">
    <location>
        <begin position="504"/>
        <end position="521"/>
    </location>
</feature>
<dbReference type="GO" id="GO:0035493">
    <property type="term" value="P:SNARE complex assembly"/>
    <property type="evidence" value="ECO:0007669"/>
    <property type="project" value="TreeGrafter"/>
</dbReference>
<evidence type="ECO:0000256" key="1">
    <source>
        <dbReference type="ARBA" id="ARBA00009574"/>
    </source>
</evidence>
<comment type="caution">
    <text evidence="6">The sequence shown here is derived from an EMBL/GenBank/DDBJ whole genome shotgun (WGS) entry which is preliminary data.</text>
</comment>
<dbReference type="VEuPathDB" id="FungiDB:LCOR_10427.1"/>
<organism evidence="6 8">
    <name type="scientific">Lichtheimia corymbifera JMRC:FSU:9682</name>
    <dbReference type="NCBI Taxonomy" id="1263082"/>
    <lineage>
        <taxon>Eukaryota</taxon>
        <taxon>Fungi</taxon>
        <taxon>Fungi incertae sedis</taxon>
        <taxon>Mucoromycota</taxon>
        <taxon>Mucoromycotina</taxon>
        <taxon>Mucoromycetes</taxon>
        <taxon>Mucorales</taxon>
        <taxon>Lichtheimiaceae</taxon>
        <taxon>Lichtheimia</taxon>
    </lineage>
</organism>
<keyword evidence="8" id="KW-1185">Reference proteome</keyword>
<dbReference type="EMBL" id="CBTN010000072">
    <property type="protein sequence ID" value="CDH59620.1"/>
    <property type="molecule type" value="Genomic_DNA"/>
</dbReference>
<dbReference type="GO" id="GO:0032991">
    <property type="term" value="C:protein-containing complex"/>
    <property type="evidence" value="ECO:0007669"/>
    <property type="project" value="UniProtKB-ARBA"/>
</dbReference>
<dbReference type="InterPro" id="IPR018791">
    <property type="entry name" value="UV_resistance/autophagy_Atg14"/>
</dbReference>
<dbReference type="GO" id="GO:0000149">
    <property type="term" value="F:SNARE binding"/>
    <property type="evidence" value="ECO:0007669"/>
    <property type="project" value="TreeGrafter"/>
</dbReference>
<dbReference type="PANTHER" id="PTHR15157">
    <property type="entry name" value="UV RADIATION RESISTANCE-ASSOCIATED GENE PROTEIN"/>
    <property type="match status" value="1"/>
</dbReference>
<evidence type="ECO:0000313" key="6">
    <source>
        <dbReference type="EMBL" id="CDH54871.1"/>
    </source>
</evidence>